<accession>A0A2W7I2T7</accession>
<feature type="domain" description="YdhG-like" evidence="1">
    <location>
        <begin position="16"/>
        <end position="112"/>
    </location>
</feature>
<sequence>MPVKNFEDYIEKHPQWENELRQLREVILLTNLEETIKWGAPTYTLKNKNVVSLGGFKNHYALWFFNGALLKKNTNLLVNAQKGKTKALRQIKFTKEDAIDSPILRAYIEEAIQLQQEGKSIPIQKNKELIIPMELTQFFQKNPEMETSFLNLTKGKQREYADYIREAKRSSTKDKRLEKIKPMIINQVGLYDKYK</sequence>
<gene>
    <name evidence="2" type="ORF">LX95_02127</name>
</gene>
<dbReference type="SUPFAM" id="SSF159888">
    <property type="entry name" value="YdhG-like"/>
    <property type="match status" value="1"/>
</dbReference>
<evidence type="ECO:0000313" key="3">
    <source>
        <dbReference type="Proteomes" id="UP000249542"/>
    </source>
</evidence>
<dbReference type="RefSeq" id="WP_111541403.1">
    <property type="nucleotide sequence ID" value="NZ_QKYV01000005.1"/>
</dbReference>
<dbReference type="EMBL" id="QKYV01000005">
    <property type="protein sequence ID" value="PZW39762.1"/>
    <property type="molecule type" value="Genomic_DNA"/>
</dbReference>
<evidence type="ECO:0000259" key="1">
    <source>
        <dbReference type="Pfam" id="PF08818"/>
    </source>
</evidence>
<dbReference type="Proteomes" id="UP000249542">
    <property type="component" value="Unassembled WGS sequence"/>
</dbReference>
<dbReference type="InterPro" id="IPR014922">
    <property type="entry name" value="YdhG-like"/>
</dbReference>
<dbReference type="Pfam" id="PF08818">
    <property type="entry name" value="DUF1801"/>
    <property type="match status" value="1"/>
</dbReference>
<keyword evidence="3" id="KW-1185">Reference proteome</keyword>
<reference evidence="2 3" key="1">
    <citation type="submission" date="2018-06" db="EMBL/GenBank/DDBJ databases">
        <title>Genomic Encyclopedia of Archaeal and Bacterial Type Strains, Phase II (KMG-II): from individual species to whole genera.</title>
        <authorList>
            <person name="Goeker M."/>
        </authorList>
    </citation>
    <scope>NUCLEOTIDE SEQUENCE [LARGE SCALE GENOMIC DNA]</scope>
    <source>
        <strain evidence="2 3">DSM 15361</strain>
    </source>
</reference>
<dbReference type="PIRSF" id="PIRSF021308">
    <property type="entry name" value="UCP021308"/>
    <property type="match status" value="1"/>
</dbReference>
<organism evidence="2 3">
    <name type="scientific">Mesonia algae</name>
    <dbReference type="NCBI Taxonomy" id="213248"/>
    <lineage>
        <taxon>Bacteria</taxon>
        <taxon>Pseudomonadati</taxon>
        <taxon>Bacteroidota</taxon>
        <taxon>Flavobacteriia</taxon>
        <taxon>Flavobacteriales</taxon>
        <taxon>Flavobacteriaceae</taxon>
        <taxon>Mesonia</taxon>
    </lineage>
</organism>
<dbReference type="Gene3D" id="3.90.1150.200">
    <property type="match status" value="1"/>
</dbReference>
<comment type="caution">
    <text evidence="2">The sequence shown here is derived from an EMBL/GenBank/DDBJ whole genome shotgun (WGS) entry which is preliminary data.</text>
</comment>
<name>A0A2W7I2T7_9FLAO</name>
<protein>
    <submittedName>
        <fullName evidence="2">Uncharacterized protein YdeI (YjbR/CyaY-like superfamily)</fullName>
    </submittedName>
</protein>
<evidence type="ECO:0000313" key="2">
    <source>
        <dbReference type="EMBL" id="PZW39762.1"/>
    </source>
</evidence>
<dbReference type="Pfam" id="PF13376">
    <property type="entry name" value="OmdA"/>
    <property type="match status" value="1"/>
</dbReference>
<dbReference type="AlphaFoldDB" id="A0A2W7I2T7"/>
<proteinExistence type="predicted"/>
<dbReference type="InterPro" id="IPR016786">
    <property type="entry name" value="YdeI_bac"/>
</dbReference>